<name>A0A9P7VMI1_9AGAR</name>
<comment type="caution">
    <text evidence="1">The sequence shown here is derived from an EMBL/GenBank/DDBJ whole genome shotgun (WGS) entry which is preliminary data.</text>
</comment>
<protein>
    <submittedName>
        <fullName evidence="1">Uncharacterized protein</fullName>
    </submittedName>
</protein>
<evidence type="ECO:0000313" key="2">
    <source>
        <dbReference type="Proteomes" id="UP000812287"/>
    </source>
</evidence>
<sequence>MLITKTFYDIPNQTRCHLQNLSPVKKFPARPPSIYDEFEGPEAISYDVEGACLWEPTEETRTPTSLPNCNGRIAGTPQFDLSNAAFDPRVRGLSLNASILPRFTLDHQEETYEMVEN</sequence>
<dbReference type="GeneID" id="66112862"/>
<proteinExistence type="predicted"/>
<dbReference type="AlphaFoldDB" id="A0A9P7VMI1"/>
<evidence type="ECO:0000313" key="1">
    <source>
        <dbReference type="EMBL" id="KAG7443245.1"/>
    </source>
</evidence>
<accession>A0A9P7VMI1</accession>
<reference evidence="1" key="1">
    <citation type="submission" date="2020-11" db="EMBL/GenBank/DDBJ databases">
        <title>Adaptations for nitrogen fixation in a non-lichenized fungal sporocarp promotes dispersal by wood-feeding termites.</title>
        <authorList>
            <consortium name="DOE Joint Genome Institute"/>
            <person name="Koch R.A."/>
            <person name="Yoon G."/>
            <person name="Arayal U."/>
            <person name="Lail K."/>
            <person name="Amirebrahimi M."/>
            <person name="Labutti K."/>
            <person name="Lipzen A."/>
            <person name="Riley R."/>
            <person name="Barry K."/>
            <person name="Henrissat B."/>
            <person name="Grigoriev I.V."/>
            <person name="Herr J.R."/>
            <person name="Aime M.C."/>
        </authorList>
    </citation>
    <scope>NUCLEOTIDE SEQUENCE</scope>
    <source>
        <strain evidence="1">MCA 3950</strain>
    </source>
</reference>
<keyword evidence="2" id="KW-1185">Reference proteome</keyword>
<organism evidence="1 2">
    <name type="scientific">Guyanagaster necrorhizus</name>
    <dbReference type="NCBI Taxonomy" id="856835"/>
    <lineage>
        <taxon>Eukaryota</taxon>
        <taxon>Fungi</taxon>
        <taxon>Dikarya</taxon>
        <taxon>Basidiomycota</taxon>
        <taxon>Agaricomycotina</taxon>
        <taxon>Agaricomycetes</taxon>
        <taxon>Agaricomycetidae</taxon>
        <taxon>Agaricales</taxon>
        <taxon>Marasmiineae</taxon>
        <taxon>Physalacriaceae</taxon>
        <taxon>Guyanagaster</taxon>
    </lineage>
</organism>
<gene>
    <name evidence="1" type="ORF">BT62DRAFT_996084</name>
</gene>
<dbReference type="Proteomes" id="UP000812287">
    <property type="component" value="Unassembled WGS sequence"/>
</dbReference>
<dbReference type="RefSeq" id="XP_043036745.1">
    <property type="nucleotide sequence ID" value="XM_043190565.1"/>
</dbReference>
<dbReference type="EMBL" id="MU250546">
    <property type="protein sequence ID" value="KAG7443245.1"/>
    <property type="molecule type" value="Genomic_DNA"/>
</dbReference>